<dbReference type="AlphaFoldDB" id="A0A0A9CTI5"/>
<organism evidence="1">
    <name type="scientific">Arundo donax</name>
    <name type="common">Giant reed</name>
    <name type="synonym">Donax arundinaceus</name>
    <dbReference type="NCBI Taxonomy" id="35708"/>
    <lineage>
        <taxon>Eukaryota</taxon>
        <taxon>Viridiplantae</taxon>
        <taxon>Streptophyta</taxon>
        <taxon>Embryophyta</taxon>
        <taxon>Tracheophyta</taxon>
        <taxon>Spermatophyta</taxon>
        <taxon>Magnoliopsida</taxon>
        <taxon>Liliopsida</taxon>
        <taxon>Poales</taxon>
        <taxon>Poaceae</taxon>
        <taxon>PACMAD clade</taxon>
        <taxon>Arundinoideae</taxon>
        <taxon>Arundineae</taxon>
        <taxon>Arundo</taxon>
    </lineage>
</organism>
<sequence>MQGWVIIRDTAPLIEAARSVVTQLRWDARILDLDIASDEKLLVCQKPFIRK</sequence>
<protein>
    <submittedName>
        <fullName evidence="1">Uncharacterized protein</fullName>
    </submittedName>
</protein>
<name>A0A0A9CTI5_ARUDO</name>
<evidence type="ECO:0000313" key="1">
    <source>
        <dbReference type="EMBL" id="JAD79599.1"/>
    </source>
</evidence>
<accession>A0A0A9CTI5</accession>
<reference evidence="1" key="1">
    <citation type="submission" date="2014-09" db="EMBL/GenBank/DDBJ databases">
        <authorList>
            <person name="Magalhaes I.L.F."/>
            <person name="Oliveira U."/>
            <person name="Santos F.R."/>
            <person name="Vidigal T.H.D.A."/>
            <person name="Brescovit A.D."/>
            <person name="Santos A.J."/>
        </authorList>
    </citation>
    <scope>NUCLEOTIDE SEQUENCE</scope>
    <source>
        <tissue evidence="1">Shoot tissue taken approximately 20 cm above the soil surface</tissue>
    </source>
</reference>
<dbReference type="EMBL" id="GBRH01218296">
    <property type="protein sequence ID" value="JAD79599.1"/>
    <property type="molecule type" value="Transcribed_RNA"/>
</dbReference>
<proteinExistence type="predicted"/>
<reference evidence="1" key="2">
    <citation type="journal article" date="2015" name="Data Brief">
        <title>Shoot transcriptome of the giant reed, Arundo donax.</title>
        <authorList>
            <person name="Barrero R.A."/>
            <person name="Guerrero F.D."/>
            <person name="Moolhuijzen P."/>
            <person name="Goolsby J.A."/>
            <person name="Tidwell J."/>
            <person name="Bellgard S.E."/>
            <person name="Bellgard M.I."/>
        </authorList>
    </citation>
    <scope>NUCLEOTIDE SEQUENCE</scope>
    <source>
        <tissue evidence="1">Shoot tissue taken approximately 20 cm above the soil surface</tissue>
    </source>
</reference>